<evidence type="ECO:0000259" key="2">
    <source>
        <dbReference type="Pfam" id="PF00724"/>
    </source>
</evidence>
<dbReference type="Gene3D" id="3.30.9.20">
    <property type="match status" value="1"/>
</dbReference>
<accession>A0ABN0TJZ8</accession>
<feature type="domain" description="FAD-binding" evidence="3">
    <location>
        <begin position="143"/>
        <end position="310"/>
    </location>
</feature>
<gene>
    <name evidence="4" type="ORF">GCM10010492_22070</name>
</gene>
<dbReference type="PANTHER" id="PTHR43303">
    <property type="entry name" value="NADPH DEHYDROGENASE C23G7.10C-RELATED"/>
    <property type="match status" value="1"/>
</dbReference>
<dbReference type="Proteomes" id="UP001500416">
    <property type="component" value="Unassembled WGS sequence"/>
</dbReference>
<sequence>MAAARARRPGAVMKVAVIGGGPGGLYFAALAKERDPARRITVWERNAADDTFGFGVVFSDDTLDGIARADPAVFAAMEAEFARWSDIDIHYRGTVQTSGGHGFAAISRKRLLEILQKRCADLGVEVRHGTTAPPAADLATHHDLVVAADGVNSATRAAHADVFRPALDVRRCRYMWLATDHVFDAFTFLIAETDFGPVQVHAYPYSADRSTFIVEVPEDTWRRAGFADPDLPPGASDEDSVARCADLLGYRLFTNNSRWLRFTTVRNGTWRHGNVVLLGDAAHTAHFSIGSGTKLAMEDAVALADALPDPDRYERERRPVVESTQRAAQASLEWFERIGQSIGQEPEQFAFNLLTRSRRVTYDNLRRRDPAYTAAADAWFARHCGGPDTRPPLFQPLRLRGVELANRVVAAPIATDSATDGVPGDAELLHLTGKALGGAGLVLTGMTAVSPHGRTTPSCPGLHTDAQVRAWRRITDAVHTHTDARIGVQLNHSGRRGPTPVGPSPVPYGSLPVPRELTPDDLDVIADQFAQAARRAAEAGFDVLEVQAGHGFLLSTFLSPLTNHRTDAFGGPLTRRLRFPLAVLDTVRTHWHGPLLARISATDWAPGGTTLEDAVEIARAFAEHGVDVVDVSSGEVVPEQQPAYGRSFQTPFAERIRAEAGVPTLAVGAISTWDDAASIILAGRADLVGIGRAHVHDPAWTLHAAAALGYTGPGARWPRVYAAGETVVRHEPERPARRA</sequence>
<dbReference type="PANTHER" id="PTHR43303:SF3">
    <property type="entry name" value="BLR3436 PROTEIN"/>
    <property type="match status" value="1"/>
</dbReference>
<dbReference type="InterPro" id="IPR036188">
    <property type="entry name" value="FAD/NAD-bd_sf"/>
</dbReference>
<evidence type="ECO:0000313" key="5">
    <source>
        <dbReference type="Proteomes" id="UP001500416"/>
    </source>
</evidence>
<keyword evidence="5" id="KW-1185">Reference proteome</keyword>
<comment type="caution">
    <text evidence="4">The sequence shown here is derived from an EMBL/GenBank/DDBJ whole genome shotgun (WGS) entry which is preliminary data.</text>
</comment>
<evidence type="ECO:0000259" key="3">
    <source>
        <dbReference type="Pfam" id="PF01494"/>
    </source>
</evidence>
<dbReference type="InterPro" id="IPR002938">
    <property type="entry name" value="FAD-bd"/>
</dbReference>
<dbReference type="SUPFAM" id="SSF51395">
    <property type="entry name" value="FMN-linked oxidoreductases"/>
    <property type="match status" value="1"/>
</dbReference>
<evidence type="ECO:0000256" key="1">
    <source>
        <dbReference type="SAM" id="MobiDB-lite"/>
    </source>
</evidence>
<dbReference type="EMBL" id="BAAABU010000003">
    <property type="protein sequence ID" value="GAA0223497.1"/>
    <property type="molecule type" value="Genomic_DNA"/>
</dbReference>
<dbReference type="InterPro" id="IPR013785">
    <property type="entry name" value="Aldolase_TIM"/>
</dbReference>
<dbReference type="Pfam" id="PF00724">
    <property type="entry name" value="Oxidored_FMN"/>
    <property type="match status" value="1"/>
</dbReference>
<proteinExistence type="predicted"/>
<organism evidence="4 5">
    <name type="scientific">Saccharothrix mutabilis subsp. mutabilis</name>
    <dbReference type="NCBI Taxonomy" id="66855"/>
    <lineage>
        <taxon>Bacteria</taxon>
        <taxon>Bacillati</taxon>
        <taxon>Actinomycetota</taxon>
        <taxon>Actinomycetes</taxon>
        <taxon>Pseudonocardiales</taxon>
        <taxon>Pseudonocardiaceae</taxon>
        <taxon>Saccharothrix</taxon>
    </lineage>
</organism>
<evidence type="ECO:0000313" key="4">
    <source>
        <dbReference type="EMBL" id="GAA0223497.1"/>
    </source>
</evidence>
<feature type="domain" description="NADH:flavin oxidoreductase/NADH oxidase N-terminal" evidence="2">
    <location>
        <begin position="393"/>
        <end position="705"/>
    </location>
</feature>
<dbReference type="Pfam" id="PF01494">
    <property type="entry name" value="FAD_binding_3"/>
    <property type="match status" value="1"/>
</dbReference>
<dbReference type="Gene3D" id="3.50.50.60">
    <property type="entry name" value="FAD/NAD(P)-binding domain"/>
    <property type="match status" value="1"/>
</dbReference>
<feature type="region of interest" description="Disordered" evidence="1">
    <location>
        <begin position="490"/>
        <end position="510"/>
    </location>
</feature>
<dbReference type="PRINTS" id="PR00420">
    <property type="entry name" value="RNGMNOXGNASE"/>
</dbReference>
<protein>
    <submittedName>
        <fullName evidence="4">Bifunctional salicylyl-CoA 5-hydroxylase/oxidoreductase</fullName>
    </submittedName>
</protein>
<name>A0ABN0TJZ8_9PSEU</name>
<dbReference type="InterPro" id="IPR044152">
    <property type="entry name" value="YqjM-like"/>
</dbReference>
<dbReference type="Gene3D" id="3.20.20.70">
    <property type="entry name" value="Aldolase class I"/>
    <property type="match status" value="1"/>
</dbReference>
<dbReference type="InterPro" id="IPR001155">
    <property type="entry name" value="OxRdtase_FMN_N"/>
</dbReference>
<reference evidence="4 5" key="1">
    <citation type="journal article" date="2019" name="Int. J. Syst. Evol. Microbiol.">
        <title>The Global Catalogue of Microorganisms (GCM) 10K type strain sequencing project: providing services to taxonomists for standard genome sequencing and annotation.</title>
        <authorList>
            <consortium name="The Broad Institute Genomics Platform"/>
            <consortium name="The Broad Institute Genome Sequencing Center for Infectious Disease"/>
            <person name="Wu L."/>
            <person name="Ma J."/>
        </authorList>
    </citation>
    <scope>NUCLEOTIDE SEQUENCE [LARGE SCALE GENOMIC DNA]</scope>
    <source>
        <strain evidence="4 5">JCM 3380</strain>
    </source>
</reference>
<dbReference type="SUPFAM" id="SSF51905">
    <property type="entry name" value="FAD/NAD(P)-binding domain"/>
    <property type="match status" value="1"/>
</dbReference>